<dbReference type="RefSeq" id="WP_072428490.1">
    <property type="nucleotide sequence ID" value="NZ_FPKR01000007.1"/>
</dbReference>
<accession>A0A1K2HI03</accession>
<protein>
    <submittedName>
        <fullName evidence="3">Phage shock protein A (PspA) family protein</fullName>
    </submittedName>
</protein>
<dbReference type="PANTHER" id="PTHR31088">
    <property type="entry name" value="MEMBRANE-ASSOCIATED PROTEIN VIPP1, CHLOROPLASTIC"/>
    <property type="match status" value="1"/>
</dbReference>
<keyword evidence="4" id="KW-1185">Reference proteome</keyword>
<dbReference type="STRING" id="1121279.SAMN02745887_01978"/>
<evidence type="ECO:0000313" key="3">
    <source>
        <dbReference type="EMBL" id="SFZ76488.1"/>
    </source>
</evidence>
<dbReference type="Proteomes" id="UP000186513">
    <property type="component" value="Unassembled WGS sequence"/>
</dbReference>
<dbReference type="OrthoDB" id="8896268at2"/>
<evidence type="ECO:0000256" key="1">
    <source>
        <dbReference type="ARBA" id="ARBA00043985"/>
    </source>
</evidence>
<reference evidence="3 4" key="1">
    <citation type="submission" date="2016-11" db="EMBL/GenBank/DDBJ databases">
        <authorList>
            <person name="Jaros S."/>
            <person name="Januszkiewicz K."/>
            <person name="Wedrychowicz H."/>
        </authorList>
    </citation>
    <scope>NUCLEOTIDE SEQUENCE [LARGE SCALE GENOMIC DNA]</scope>
    <source>
        <strain evidence="3 4">DSM 18899</strain>
    </source>
</reference>
<evidence type="ECO:0000313" key="4">
    <source>
        <dbReference type="Proteomes" id="UP000186513"/>
    </source>
</evidence>
<name>A0A1K2HI03_9NEIS</name>
<evidence type="ECO:0000256" key="2">
    <source>
        <dbReference type="SAM" id="Coils"/>
    </source>
</evidence>
<gene>
    <name evidence="3" type="ORF">SAMN02745887_01978</name>
</gene>
<dbReference type="Pfam" id="PF04012">
    <property type="entry name" value="PspA_IM30"/>
    <property type="match status" value="1"/>
</dbReference>
<comment type="similarity">
    <text evidence="1">Belongs to the PspA/Vipp/IM30 family.</text>
</comment>
<proteinExistence type="inferred from homology"/>
<dbReference type="InterPro" id="IPR007157">
    <property type="entry name" value="PspA_VIPP1"/>
</dbReference>
<dbReference type="EMBL" id="FPKR01000007">
    <property type="protein sequence ID" value="SFZ76488.1"/>
    <property type="molecule type" value="Genomic_DNA"/>
</dbReference>
<dbReference type="PANTHER" id="PTHR31088:SF6">
    <property type="entry name" value="PHAGE SHOCK PROTEIN A"/>
    <property type="match status" value="1"/>
</dbReference>
<sequence length="235" mass="25887">MSDISFFSRVGNLFKGFMSLWIQDVEKEHPEIAYQNRIDAMVSKYAKLKDVTAAVLRRREDIDARLNKQGEELKRISADLDAAIASNQDDLAVVLIQKKEALEASIASLSVEFEQSRRDAEEAKSSLNSIKAEIGKLKDERDAMLAKLHSAQARIQIQDQLEGLSVEADVRALDNVREHINNTAARAKLGAELADSDLDNKLAKLRESSGAISARATLEKLKQAQAAKAAGTKTL</sequence>
<keyword evidence="2" id="KW-0175">Coiled coil</keyword>
<feature type="coiled-coil region" evidence="2">
    <location>
        <begin position="99"/>
        <end position="154"/>
    </location>
</feature>
<organism evidence="3 4">
    <name type="scientific">Chitinimonas taiwanensis DSM 18899</name>
    <dbReference type="NCBI Taxonomy" id="1121279"/>
    <lineage>
        <taxon>Bacteria</taxon>
        <taxon>Pseudomonadati</taxon>
        <taxon>Pseudomonadota</taxon>
        <taxon>Betaproteobacteria</taxon>
        <taxon>Neisseriales</taxon>
        <taxon>Chitinibacteraceae</taxon>
        <taxon>Chitinimonas</taxon>
    </lineage>
</organism>
<dbReference type="AlphaFoldDB" id="A0A1K2HI03"/>